<sequence length="290" mass="33887">MVFAQSKYGIELPAGGRVYEGIEHLIPVDVYITKEQGVFDDAGRQFVYFDDISNYYLNKQKAPHDILLPRIFADKNTRFSFIQKVTKQFASVWGMKVDYMTQLSKGEKGSLCLIISTSYVKDRDEISTLEQDIADEKFNEEINKKGFSSSHMEGQDVTEDADEELDFSFSPPPPMPWYLQLRLGMYSQNVEEVKKILEENKYAVVYFLPNKQIEFQNQIINDNKLTNLLKENQVLFLRFNREILYGDYIHSIERVHNIVNKLQENRKLAAYPIEVFSDLEDFLQENNIQL</sequence>
<organism evidence="1 3">
    <name type="scientific">Capnocytophaga catalasegens</name>
    <dbReference type="NCBI Taxonomy" id="1004260"/>
    <lineage>
        <taxon>Bacteria</taxon>
        <taxon>Pseudomonadati</taxon>
        <taxon>Bacteroidota</taxon>
        <taxon>Flavobacteriia</taxon>
        <taxon>Flavobacteriales</taxon>
        <taxon>Flavobacteriaceae</taxon>
        <taxon>Capnocytophaga</taxon>
    </lineage>
</organism>
<dbReference type="Proteomes" id="UP001207736">
    <property type="component" value="Unassembled WGS sequence"/>
</dbReference>
<evidence type="ECO:0000313" key="3">
    <source>
        <dbReference type="Proteomes" id="UP001207736"/>
    </source>
</evidence>
<accession>A0AAV5B180</accession>
<comment type="caution">
    <text evidence="1">The sequence shown here is derived from an EMBL/GenBank/DDBJ whole genome shotgun (WGS) entry which is preliminary data.</text>
</comment>
<protein>
    <submittedName>
        <fullName evidence="1">Uncharacterized protein</fullName>
    </submittedName>
</protein>
<evidence type="ECO:0000313" key="2">
    <source>
        <dbReference type="EMBL" id="GJM53995.1"/>
    </source>
</evidence>
<gene>
    <name evidence="1" type="ORF">RCZ15_24600</name>
    <name evidence="2" type="ORF">RCZ16_23110</name>
</gene>
<dbReference type="EMBL" id="BQKA01000058">
    <property type="protein sequence ID" value="GJM51487.1"/>
    <property type="molecule type" value="Genomic_DNA"/>
</dbReference>
<evidence type="ECO:0000313" key="1">
    <source>
        <dbReference type="EMBL" id="GJM51487.1"/>
    </source>
</evidence>
<dbReference type="Proteomes" id="UP001208692">
    <property type="component" value="Unassembled WGS sequence"/>
</dbReference>
<evidence type="ECO:0000313" key="4">
    <source>
        <dbReference type="Proteomes" id="UP001208692"/>
    </source>
</evidence>
<dbReference type="EMBL" id="BQKB01000055">
    <property type="protein sequence ID" value="GJM53995.1"/>
    <property type="molecule type" value="Genomic_DNA"/>
</dbReference>
<keyword evidence="4" id="KW-1185">Reference proteome</keyword>
<reference evidence="1 4" key="1">
    <citation type="submission" date="2021-11" db="EMBL/GenBank/DDBJ databases">
        <title>Draft genome sequence of Capnocytophaga sp. strain KC07075 isolated from cat oral cavity.</title>
        <authorList>
            <person name="Suzuki M."/>
            <person name="Imaoka K."/>
            <person name="Kimura M."/>
            <person name="Morikawa S."/>
            <person name="Maeda K."/>
        </authorList>
    </citation>
    <scope>NUCLEOTIDE SEQUENCE</scope>
    <source>
        <strain evidence="1">KC07075</strain>
        <strain evidence="2 4">KC07079</strain>
    </source>
</reference>
<dbReference type="AlphaFoldDB" id="A0AAV5B180"/>
<proteinExistence type="predicted"/>
<name>A0AAV5B180_9FLAO</name>